<proteinExistence type="predicted"/>
<gene>
    <name evidence="2" type="ORF">PRELSG_1313900</name>
</gene>
<organism evidence="2 3">
    <name type="scientific">Plasmodium relictum</name>
    <dbReference type="NCBI Taxonomy" id="85471"/>
    <lineage>
        <taxon>Eukaryota</taxon>
        <taxon>Sar</taxon>
        <taxon>Alveolata</taxon>
        <taxon>Apicomplexa</taxon>
        <taxon>Aconoidasida</taxon>
        <taxon>Haemosporida</taxon>
        <taxon>Plasmodiidae</taxon>
        <taxon>Plasmodium</taxon>
        <taxon>Plasmodium (Haemamoeba)</taxon>
    </lineage>
</organism>
<dbReference type="VEuPathDB" id="PlasmoDB:PRELSG_1313900"/>
<dbReference type="GeneID" id="39738072"/>
<evidence type="ECO:0000313" key="2">
    <source>
        <dbReference type="EMBL" id="CRH03780.1"/>
    </source>
</evidence>
<dbReference type="SUPFAM" id="SSF57802">
    <property type="entry name" value="Rubredoxin-like"/>
    <property type="match status" value="1"/>
</dbReference>
<dbReference type="OrthoDB" id="368964at2759"/>
<dbReference type="Proteomes" id="UP000220158">
    <property type="component" value="Chromosome 13"/>
</dbReference>
<dbReference type="AlphaFoldDB" id="A0A1J1HHM6"/>
<accession>A0A1J1HHM6</accession>
<name>A0A1J1HHM6_PLARL</name>
<dbReference type="OMA" id="PNCGQSN"/>
<sequence>MKLYLLIFIYTISCVTVFSIKIQRNIHFINSKIIKNTQKKDKTLKKHINLINNERNYLHKLQSSITNIGINFGKRINLFKLSIIIFTFSSLVVGLFYKKREKEKYEKVNNSEICNKELFKYKCIKCNLVIFPAKGREKKFLKENFICPNCGESNMDKYLTKK</sequence>
<dbReference type="KEGG" id="prel:PRELSG_1313900"/>
<keyword evidence="1" id="KW-0472">Membrane</keyword>
<feature type="transmembrane region" description="Helical" evidence="1">
    <location>
        <begin position="78"/>
        <end position="97"/>
    </location>
</feature>
<keyword evidence="1" id="KW-1133">Transmembrane helix</keyword>
<keyword evidence="1" id="KW-0812">Transmembrane</keyword>
<evidence type="ECO:0000313" key="3">
    <source>
        <dbReference type="Proteomes" id="UP000220158"/>
    </source>
</evidence>
<reference evidence="2 3" key="1">
    <citation type="submission" date="2015-04" db="EMBL/GenBank/DDBJ databases">
        <authorList>
            <consortium name="Pathogen Informatics"/>
        </authorList>
    </citation>
    <scope>NUCLEOTIDE SEQUENCE [LARGE SCALE GENOMIC DNA]</scope>
    <source>
        <strain evidence="2 3">SGS1</strain>
    </source>
</reference>
<protein>
    <submittedName>
        <fullName evidence="2">Uncharacterized protein</fullName>
    </submittedName>
</protein>
<keyword evidence="3" id="KW-1185">Reference proteome</keyword>
<evidence type="ECO:0000256" key="1">
    <source>
        <dbReference type="SAM" id="Phobius"/>
    </source>
</evidence>
<dbReference type="EMBL" id="LN835308">
    <property type="protein sequence ID" value="CRH03780.1"/>
    <property type="molecule type" value="Genomic_DNA"/>
</dbReference>
<dbReference type="RefSeq" id="XP_028535787.1">
    <property type="nucleotide sequence ID" value="XM_028678663.1"/>
</dbReference>